<reference evidence="3" key="1">
    <citation type="submission" date="2014-05" db="EMBL/GenBank/DDBJ databases">
        <title>The transcriptome of the halophilic microalga Tetraselmis sp. GSL018 isolated from the Great Salt Lake, Utah.</title>
        <authorList>
            <person name="Jinkerson R.E."/>
            <person name="D'Adamo S."/>
            <person name="Posewitz M.C."/>
        </authorList>
    </citation>
    <scope>NUCLEOTIDE SEQUENCE</scope>
    <source>
        <strain evidence="3">GSL018</strain>
    </source>
</reference>
<dbReference type="PROSITE" id="PS51462">
    <property type="entry name" value="NUDIX"/>
    <property type="match status" value="1"/>
</dbReference>
<proteinExistence type="predicted"/>
<dbReference type="Pfam" id="PF00293">
    <property type="entry name" value="NUDIX"/>
    <property type="match status" value="1"/>
</dbReference>
<evidence type="ECO:0000256" key="1">
    <source>
        <dbReference type="ARBA" id="ARBA00003778"/>
    </source>
</evidence>
<protein>
    <submittedName>
        <fullName evidence="3">Nudix hydrolase chloroplastic-like</fullName>
    </submittedName>
</protein>
<dbReference type="Gene3D" id="3.90.79.10">
    <property type="entry name" value="Nucleoside Triphosphate Pyrophosphohydrolase"/>
    <property type="match status" value="1"/>
</dbReference>
<dbReference type="InterPro" id="IPR031804">
    <property type="entry name" value="DUF4743"/>
</dbReference>
<gene>
    <name evidence="3" type="ORF">TSPGSL018_19967</name>
</gene>
<feature type="non-terminal residue" evidence="3">
    <location>
        <position position="1"/>
    </location>
</feature>
<evidence type="ECO:0000313" key="3">
    <source>
        <dbReference type="EMBL" id="JAC63706.1"/>
    </source>
</evidence>
<organism evidence="3">
    <name type="scientific">Tetraselmis sp. GSL018</name>
    <dbReference type="NCBI Taxonomy" id="582737"/>
    <lineage>
        <taxon>Eukaryota</taxon>
        <taxon>Viridiplantae</taxon>
        <taxon>Chlorophyta</taxon>
        <taxon>core chlorophytes</taxon>
        <taxon>Chlorodendrophyceae</taxon>
        <taxon>Chlorodendrales</taxon>
        <taxon>Chlorodendraceae</taxon>
        <taxon>Tetraselmis</taxon>
    </lineage>
</organism>
<dbReference type="CDD" id="cd03676">
    <property type="entry name" value="NUDIX_Tnr3_like"/>
    <property type="match status" value="1"/>
</dbReference>
<dbReference type="EMBL" id="GBEZ01023164">
    <property type="protein sequence ID" value="JAC63706.1"/>
    <property type="molecule type" value="Transcribed_RNA"/>
</dbReference>
<sequence>YIRNSRSIGSSASVLERSRARTRYKGLQGFLTYNTGGVTTGVFFSGSPDLASQVRHRSFVMAAKTANNLVSGFRKCVDLCNDAAGLRGTYIPFEVEGTTVGFILPSFASHLMEHGDVFKATEAGLQLSSDLATPEARTEAVANVLAGLRDCGLVPGWRDELFPVATSFSAEPALLIERAAASLFGIKAYGVHINGWVRRQDGSRAMWVARRSRTKQTWPGMLDHIVAGGQPHGISPTENVVKECGEEAGVPPALAAAARPAGAVSYECVNTDGGLKRDVMFVYDLELPEGFAPEPQDGEVEEFFLWPVERVMQVVAEGGHYKPNCAIVIIDFLMRHGYVAPEEEGYLELLAGLRQGECS</sequence>
<keyword evidence="3" id="KW-0378">Hydrolase</keyword>
<dbReference type="InterPro" id="IPR000086">
    <property type="entry name" value="NUDIX_hydrolase_dom"/>
</dbReference>
<comment type="function">
    <text evidence="1">Probably mediates the hydrolysis of some nucleoside diphosphate derivatives.</text>
</comment>
<feature type="domain" description="Nudix hydrolase" evidence="2">
    <location>
        <begin position="188"/>
        <end position="331"/>
    </location>
</feature>
<name>A0A061QZI9_9CHLO</name>
<dbReference type="PANTHER" id="PTHR13622:SF8">
    <property type="entry name" value="THIAMIN PYROPHOSPHOKINASE 1"/>
    <property type="match status" value="1"/>
</dbReference>
<evidence type="ECO:0000259" key="2">
    <source>
        <dbReference type="PROSITE" id="PS51462"/>
    </source>
</evidence>
<accession>A0A061QZI9</accession>
<dbReference type="GO" id="GO:0044715">
    <property type="term" value="F:8-oxo-dGDP phosphatase activity"/>
    <property type="evidence" value="ECO:0007669"/>
    <property type="project" value="UniProtKB-ARBA"/>
</dbReference>
<dbReference type="InterPro" id="IPR015797">
    <property type="entry name" value="NUDIX_hydrolase-like_dom_sf"/>
</dbReference>
<dbReference type="PANTHER" id="PTHR13622">
    <property type="entry name" value="THIAMIN PYROPHOSPHOKINASE"/>
    <property type="match status" value="1"/>
</dbReference>
<dbReference type="FunFam" id="3.90.79.10:FF:000019">
    <property type="entry name" value="Thiamin pyrophosphokinase, putative"/>
    <property type="match status" value="1"/>
</dbReference>
<dbReference type="SUPFAM" id="SSF55811">
    <property type="entry name" value="Nudix"/>
    <property type="match status" value="1"/>
</dbReference>
<dbReference type="AlphaFoldDB" id="A0A061QZI9"/>
<dbReference type="Pfam" id="PF15916">
    <property type="entry name" value="DUF4743"/>
    <property type="match status" value="1"/>
</dbReference>